<dbReference type="GO" id="GO:1904047">
    <property type="term" value="F:S-adenosyl-L-methionine binding"/>
    <property type="evidence" value="ECO:0007669"/>
    <property type="project" value="TreeGrafter"/>
</dbReference>
<dbReference type="SUPFAM" id="SSF53335">
    <property type="entry name" value="S-adenosyl-L-methionine-dependent methyltransferases"/>
    <property type="match status" value="1"/>
</dbReference>
<dbReference type="InterPro" id="IPR012327">
    <property type="entry name" value="MeTrfase_D12"/>
</dbReference>
<proteinExistence type="predicted"/>
<dbReference type="PIRSF" id="PIRSF000398">
    <property type="entry name" value="M_m6A_EcoRV"/>
    <property type="match status" value="1"/>
</dbReference>
<dbReference type="GO" id="GO:0009007">
    <property type="term" value="F:site-specific DNA-methyltransferase (adenine-specific) activity"/>
    <property type="evidence" value="ECO:0007669"/>
    <property type="project" value="UniProtKB-EC"/>
</dbReference>
<dbReference type="InterPro" id="IPR012263">
    <property type="entry name" value="M_m6A_EcoRV"/>
</dbReference>
<dbReference type="PANTHER" id="PTHR30481">
    <property type="entry name" value="DNA ADENINE METHYLASE"/>
    <property type="match status" value="1"/>
</dbReference>
<evidence type="ECO:0000256" key="1">
    <source>
        <dbReference type="ARBA" id="ARBA00022603"/>
    </source>
</evidence>
<keyword evidence="3" id="KW-0949">S-adenosyl-L-methionine</keyword>
<dbReference type="EMBL" id="NSJB01000014">
    <property type="protein sequence ID" value="PAT34973.1"/>
    <property type="molecule type" value="Genomic_DNA"/>
</dbReference>
<keyword evidence="1 4" id="KW-0489">Methyltransferase</keyword>
<keyword evidence="5" id="KW-1185">Reference proteome</keyword>
<organism evidence="4 5">
    <name type="scientific">Vandammella animalimorsus</name>
    <dbReference type="NCBI Taxonomy" id="2029117"/>
    <lineage>
        <taxon>Bacteria</taxon>
        <taxon>Pseudomonadati</taxon>
        <taxon>Pseudomonadota</taxon>
        <taxon>Betaproteobacteria</taxon>
        <taxon>Burkholderiales</taxon>
        <taxon>Comamonadaceae</taxon>
        <taxon>Vandammella</taxon>
    </lineage>
</organism>
<dbReference type="AlphaFoldDB" id="A0A2A2AAZ8"/>
<reference evidence="4 5" key="1">
    <citation type="submission" date="2017-08" db="EMBL/GenBank/DDBJ databases">
        <title>WGS of Clinical strains of the CDC Group NO-1 linked to zoonotic infections in humans.</title>
        <authorList>
            <person name="Bernier A.-M."/>
            <person name="Bernard K."/>
        </authorList>
    </citation>
    <scope>NUCLEOTIDE SEQUENCE [LARGE SCALE GENOMIC DNA]</scope>
    <source>
        <strain evidence="4 5">NML00-0135</strain>
    </source>
</reference>
<keyword evidence="2 4" id="KW-0808">Transferase</keyword>
<evidence type="ECO:0000313" key="5">
    <source>
        <dbReference type="Proteomes" id="UP000218054"/>
    </source>
</evidence>
<evidence type="ECO:0000256" key="2">
    <source>
        <dbReference type="ARBA" id="ARBA00022679"/>
    </source>
</evidence>
<evidence type="ECO:0000256" key="3">
    <source>
        <dbReference type="ARBA" id="ARBA00022691"/>
    </source>
</evidence>
<dbReference type="Pfam" id="PF02086">
    <property type="entry name" value="MethyltransfD12"/>
    <property type="match status" value="1"/>
</dbReference>
<sequence length="278" mass="32267">MATLKNPSTTPDAERVARSVLRYFGGKWAIAPWVIDHLPAHRIYVEPFGGAASVLLRKPRSRIEVYNDLDEEIVGLFRVLQDPRQCQRLIRLLRRTPYSRCEFERSFVASDDPLIRAQRAIVRAYQAFHHEALFNPRKTTFADARHRSGNHCKAHEWASYPRHLVQVCRRLQGVVIERRDALEVIRAQDTMETLFFVDPPYLPSTRSKAGYRHEMSQDQHVQLLERLRTIQGRAVVAGYPSELYDDLLSGWQRVQRPHRAAGSARARIEVLWISPVKR</sequence>
<dbReference type="GO" id="GO:0009307">
    <property type="term" value="P:DNA restriction-modification system"/>
    <property type="evidence" value="ECO:0007669"/>
    <property type="project" value="InterPro"/>
</dbReference>
<dbReference type="PRINTS" id="PR00505">
    <property type="entry name" value="D12N6MTFRASE"/>
</dbReference>
<dbReference type="GO" id="GO:0043565">
    <property type="term" value="F:sequence-specific DNA binding"/>
    <property type="evidence" value="ECO:0007669"/>
    <property type="project" value="TreeGrafter"/>
</dbReference>
<gene>
    <name evidence="4" type="ORF">CK625_12725</name>
</gene>
<dbReference type="GO" id="GO:0006298">
    <property type="term" value="P:mismatch repair"/>
    <property type="evidence" value="ECO:0007669"/>
    <property type="project" value="TreeGrafter"/>
</dbReference>
<name>A0A2A2AAZ8_9BURK</name>
<protein>
    <submittedName>
        <fullName evidence="4">DNA methyltransferase</fullName>
    </submittedName>
</protein>
<dbReference type="RefSeq" id="WP_095540698.1">
    <property type="nucleotide sequence ID" value="NZ_NSJB01000014.1"/>
</dbReference>
<dbReference type="Gene3D" id="3.40.50.150">
    <property type="entry name" value="Vaccinia Virus protein VP39"/>
    <property type="match status" value="2"/>
</dbReference>
<dbReference type="PANTHER" id="PTHR30481:SF4">
    <property type="entry name" value="SITE-SPECIFIC DNA-METHYLTRANSFERASE (ADENINE-SPECIFIC)"/>
    <property type="match status" value="1"/>
</dbReference>
<evidence type="ECO:0000313" key="4">
    <source>
        <dbReference type="EMBL" id="PAT34973.1"/>
    </source>
</evidence>
<accession>A0A2A2AAZ8</accession>
<dbReference type="InterPro" id="IPR029063">
    <property type="entry name" value="SAM-dependent_MTases_sf"/>
</dbReference>
<comment type="caution">
    <text evidence="4">The sequence shown here is derived from an EMBL/GenBank/DDBJ whole genome shotgun (WGS) entry which is preliminary data.</text>
</comment>
<dbReference type="GO" id="GO:0032259">
    <property type="term" value="P:methylation"/>
    <property type="evidence" value="ECO:0007669"/>
    <property type="project" value="UniProtKB-KW"/>
</dbReference>
<dbReference type="Proteomes" id="UP000218054">
    <property type="component" value="Unassembled WGS sequence"/>
</dbReference>